<comment type="caution">
    <text evidence="2">The sequence shown here is derived from an EMBL/GenBank/DDBJ whole genome shotgun (WGS) entry which is preliminary data.</text>
</comment>
<keyword evidence="3" id="KW-1185">Reference proteome</keyword>
<accession>A0A225VHH6</accession>
<feature type="region of interest" description="Disordered" evidence="1">
    <location>
        <begin position="28"/>
        <end position="58"/>
    </location>
</feature>
<proteinExistence type="predicted"/>
<gene>
    <name evidence="2" type="ORF">PHMEG_00023890</name>
</gene>
<reference evidence="3" key="1">
    <citation type="submission" date="2017-03" db="EMBL/GenBank/DDBJ databases">
        <title>Phytopthora megakarya and P. palmivora, two closely related causual agents of cacao black pod achieved similar genome size and gene model numbers by different mechanisms.</title>
        <authorList>
            <person name="Ali S."/>
            <person name="Shao J."/>
            <person name="Larry D.J."/>
            <person name="Kronmiller B."/>
            <person name="Shen D."/>
            <person name="Strem M.D."/>
            <person name="Melnick R.L."/>
            <person name="Guiltinan M.J."/>
            <person name="Tyler B.M."/>
            <person name="Meinhardt L.W."/>
            <person name="Bailey B.A."/>
        </authorList>
    </citation>
    <scope>NUCLEOTIDE SEQUENCE [LARGE SCALE GENOMIC DNA]</scope>
    <source>
        <strain evidence="3">zdho120</strain>
    </source>
</reference>
<dbReference type="OrthoDB" id="10554453at2759"/>
<dbReference type="GO" id="GO:0006508">
    <property type="term" value="P:proteolysis"/>
    <property type="evidence" value="ECO:0007669"/>
    <property type="project" value="UniProtKB-KW"/>
</dbReference>
<organism evidence="2 3">
    <name type="scientific">Phytophthora megakarya</name>
    <dbReference type="NCBI Taxonomy" id="4795"/>
    <lineage>
        <taxon>Eukaryota</taxon>
        <taxon>Sar</taxon>
        <taxon>Stramenopiles</taxon>
        <taxon>Oomycota</taxon>
        <taxon>Peronosporomycetes</taxon>
        <taxon>Peronosporales</taxon>
        <taxon>Peronosporaceae</taxon>
        <taxon>Phytophthora</taxon>
    </lineage>
</organism>
<evidence type="ECO:0000313" key="3">
    <source>
        <dbReference type="Proteomes" id="UP000198211"/>
    </source>
</evidence>
<keyword evidence="2" id="KW-0645">Protease</keyword>
<dbReference type="GO" id="GO:0008233">
    <property type="term" value="F:peptidase activity"/>
    <property type="evidence" value="ECO:0007669"/>
    <property type="project" value="UniProtKB-KW"/>
</dbReference>
<protein>
    <submittedName>
        <fullName evidence="2">Eukaryotic/viral aspartic protease</fullName>
    </submittedName>
</protein>
<dbReference type="AlphaFoldDB" id="A0A225VHH6"/>
<sequence length="203" mass="23520">CSIVNSQHDTGTELQRWKQKLKTAFRGKEVDAGRQPVAQSTGERVNPANIPLPRAPKKTTRAVFGSAEQSPYFHDSHMVSPSGSNGIDSEYSTWHWKKLFKTSMEEMDPAPRFEIAQRRPLGKIITFRGRLEESEHSMQWLRGFVYEMKDTHTSQRALSRKMKRTWSLLSDKFTSYYCSQFSQSANTRYYRVKGRRRGTFATI</sequence>
<name>A0A225VHH6_9STRA</name>
<dbReference type="EMBL" id="NBNE01005069">
    <property type="protein sequence ID" value="OWZ04237.1"/>
    <property type="molecule type" value="Genomic_DNA"/>
</dbReference>
<dbReference type="Proteomes" id="UP000198211">
    <property type="component" value="Unassembled WGS sequence"/>
</dbReference>
<evidence type="ECO:0000313" key="2">
    <source>
        <dbReference type="EMBL" id="OWZ04237.1"/>
    </source>
</evidence>
<keyword evidence="2" id="KW-0378">Hydrolase</keyword>
<evidence type="ECO:0000256" key="1">
    <source>
        <dbReference type="SAM" id="MobiDB-lite"/>
    </source>
</evidence>
<feature type="non-terminal residue" evidence="2">
    <location>
        <position position="1"/>
    </location>
</feature>